<name>A0ABX1I8V4_9GAMM</name>
<organism evidence="3 4">
    <name type="scientific">Marichromatium bheemlicum</name>
    <dbReference type="NCBI Taxonomy" id="365339"/>
    <lineage>
        <taxon>Bacteria</taxon>
        <taxon>Pseudomonadati</taxon>
        <taxon>Pseudomonadota</taxon>
        <taxon>Gammaproteobacteria</taxon>
        <taxon>Chromatiales</taxon>
        <taxon>Chromatiaceae</taxon>
        <taxon>Marichromatium</taxon>
    </lineage>
</organism>
<evidence type="ECO:0000313" key="3">
    <source>
        <dbReference type="EMBL" id="NKN33464.1"/>
    </source>
</evidence>
<evidence type="ECO:0000313" key="4">
    <source>
        <dbReference type="Proteomes" id="UP000740754"/>
    </source>
</evidence>
<keyword evidence="3" id="KW-0547">Nucleotide-binding</keyword>
<reference evidence="3 4" key="1">
    <citation type="submission" date="2020-04" db="EMBL/GenBank/DDBJ databases">
        <title>Draft Whole-Genome sequence of Marichromatium bheemlicum DSM 18632, type strain.</title>
        <authorList>
            <person name="Kyndt J.A."/>
            <person name="Meyer T.E."/>
        </authorList>
    </citation>
    <scope>NUCLEOTIDE SEQUENCE [LARGE SCALE GENOMIC DNA]</scope>
    <source>
        <strain evidence="3 4">DSM 18632</strain>
    </source>
</reference>
<dbReference type="InterPro" id="IPR002789">
    <property type="entry name" value="HerA_central"/>
</dbReference>
<feature type="region of interest" description="Disordered" evidence="1">
    <location>
        <begin position="789"/>
        <end position="824"/>
    </location>
</feature>
<dbReference type="Gene3D" id="3.40.50.300">
    <property type="entry name" value="P-loop containing nucleotide triphosphate hydrolases"/>
    <property type="match status" value="2"/>
</dbReference>
<sequence>MQDMTLMDLLEGLREFGLDPELQSPLETFVERYWKWLDATLEKGYYRALAQYEPPLRQAYTALCTKLLDTGLAGARDLLHRVYKAFLLVDDSVQPSDSYLAYCAAWGLSPAVLELSQAQTCFLRDYFPEALDELAERGVPHGKKVFERLLGLARMQRPVTALVKNSTGALTTRTRGMGLLHCVGEVESDAKSLAVQTLLKEEDEGDEEEELTRMLRPCAEQQIVLRVLKLYAELHDYAADGLRILAVNVADLSMILLGVEQYLKGVCEDHPDYPPFECTLMVYSSAASPLAMENRLSRWRERVVEACKESERPLLLTVGHRYAPREKLAEQVSKERHGYDLAFLFHFLRADMEGKIEAAPAFDGSSDAASSIFPISEYPRPIQEDQPDRREMLLSNRRLMVQTHHADLSARLHYQGDQAEHHLVLGQVSFNGWSESVKALHKQAQWVACIDPFVDKRLLGPRRSAAGGAVGSWRKIVGFESGVGDYGELNLTISTEQDTLERLMQRVAGELSVLLPHAPEAASSQAAARIVAQAEKIAGLASLRAVLGEGEQIREVVGYGAIKRMLETGDVLISQLLPLDAMRNWIAAPGPQNEYRPDLLQLSLALTDEGMPHIQATVIECKVAARNQVHTAKALRQVRSGLFQLSRVLAPRCKLFAGLTFDRRYWWAQLQRAIASRSEVRLSADDWTRLNAALERVAEGQYLISWRGMVFTFWSDVAGPEPEVIPHQLTEQMVPTSVEVPEGFCIEQVVLGYQGLTNLFATSEVSEALKVKPTSPPICIRYNAVTTSPSREVAPPEDMMPPELAEPQDEEMPVDADQPSGDQATVAVQPQDGSLDGARPAGSEPVVAKTGAVETQSVGQSDPGVEQTKDDARAVGTVDATDGGIAATPASGVPDRILIGTRTNGEPVYWYFGHPKLLNRHLLVFGNSGTGKTYGIQCLLGEMAVAGMRSLIVDYTDGFLPAQMEQRFQEVARPKSHFVITERLPINPFRRQRRSIDPSLPVIEENNYQIASRIASIFESVYAVGEQQRAALSRSLQKGLDMGASFSLDALLSLLRNDGSEGGTLASKIEPFVQAQPFRGASESAWEELLGAPDHGVHVLQLGGLSRKIQRMVTEFVLWDLWDYAQNAGNKDRPLPIVLDEIQNLDHRSDSPIDKMLREGRKFGVALMLATQTTSNFKAEQRDRLFQAGHKLFFKPADTEIDRFADILSKTTSGVSRPDWADRLARLDKGQCWSLGPALQADGTFKQVATLVKVTALEQRF</sequence>
<dbReference type="GO" id="GO:0005524">
    <property type="term" value="F:ATP binding"/>
    <property type="evidence" value="ECO:0007669"/>
    <property type="project" value="UniProtKB-KW"/>
</dbReference>
<dbReference type="PANTHER" id="PTHR30121">
    <property type="entry name" value="UNCHARACTERIZED PROTEIN YJGR-RELATED"/>
    <property type="match status" value="1"/>
</dbReference>
<protein>
    <submittedName>
        <fullName evidence="3">ATP-binding protein</fullName>
    </submittedName>
</protein>
<keyword evidence="3" id="KW-0067">ATP-binding</keyword>
<accession>A0ABX1I8V4</accession>
<dbReference type="PANTHER" id="PTHR30121:SF6">
    <property type="entry name" value="SLR6007 PROTEIN"/>
    <property type="match status" value="1"/>
</dbReference>
<comment type="caution">
    <text evidence="3">The sequence shown here is derived from an EMBL/GenBank/DDBJ whole genome shotgun (WGS) entry which is preliminary data.</text>
</comment>
<evidence type="ECO:0000259" key="2">
    <source>
        <dbReference type="Pfam" id="PF01935"/>
    </source>
</evidence>
<dbReference type="EMBL" id="JAAXKX010000012">
    <property type="protein sequence ID" value="NKN33464.1"/>
    <property type="molecule type" value="Genomic_DNA"/>
</dbReference>
<proteinExistence type="predicted"/>
<keyword evidence="4" id="KW-1185">Reference proteome</keyword>
<feature type="region of interest" description="Disordered" evidence="1">
    <location>
        <begin position="851"/>
        <end position="870"/>
    </location>
</feature>
<feature type="domain" description="Helicase HerA central" evidence="2">
    <location>
        <begin position="899"/>
        <end position="1118"/>
    </location>
</feature>
<dbReference type="SUPFAM" id="SSF52540">
    <property type="entry name" value="P-loop containing nucleoside triphosphate hydrolases"/>
    <property type="match status" value="1"/>
</dbReference>
<dbReference type="InterPro" id="IPR051162">
    <property type="entry name" value="T4SS_component"/>
</dbReference>
<dbReference type="Pfam" id="PF01935">
    <property type="entry name" value="DUF87"/>
    <property type="match status" value="1"/>
</dbReference>
<dbReference type="Proteomes" id="UP000740754">
    <property type="component" value="Unassembled WGS sequence"/>
</dbReference>
<gene>
    <name evidence="3" type="ORF">HF203_09530</name>
</gene>
<dbReference type="InterPro" id="IPR027417">
    <property type="entry name" value="P-loop_NTPase"/>
</dbReference>
<evidence type="ECO:0000256" key="1">
    <source>
        <dbReference type="SAM" id="MobiDB-lite"/>
    </source>
</evidence>